<dbReference type="PANTHER" id="PTHR33327">
    <property type="entry name" value="ENDONUCLEASE"/>
    <property type="match status" value="1"/>
</dbReference>
<gene>
    <name evidence="3" type="ORF">WH47_00813</name>
</gene>
<name>A0A0L7QK36_9HYME</name>
<dbReference type="EMBL" id="KQ414987">
    <property type="protein sequence ID" value="KOC58988.1"/>
    <property type="molecule type" value="Genomic_DNA"/>
</dbReference>
<dbReference type="OrthoDB" id="7614231at2759"/>
<dbReference type="Pfam" id="PF23055">
    <property type="entry name" value="DUF7041"/>
    <property type="match status" value="1"/>
</dbReference>
<evidence type="ECO:0000313" key="4">
    <source>
        <dbReference type="Proteomes" id="UP000053825"/>
    </source>
</evidence>
<protein>
    <recommendedName>
        <fullName evidence="2">DUF7041 domain-containing protein</fullName>
    </recommendedName>
</protein>
<evidence type="ECO:0000256" key="1">
    <source>
        <dbReference type="SAM" id="MobiDB-lite"/>
    </source>
</evidence>
<dbReference type="PANTHER" id="PTHR33327:SF3">
    <property type="entry name" value="RNA-DIRECTED DNA POLYMERASE"/>
    <property type="match status" value="1"/>
</dbReference>
<dbReference type="Proteomes" id="UP000053825">
    <property type="component" value="Unassembled WGS sequence"/>
</dbReference>
<keyword evidence="4" id="KW-1185">Reference proteome</keyword>
<dbReference type="AlphaFoldDB" id="A0A0L7QK36"/>
<proteinExistence type="predicted"/>
<dbReference type="STRING" id="597456.A0A0L7QK36"/>
<feature type="region of interest" description="Disordered" evidence="1">
    <location>
        <begin position="197"/>
        <end position="223"/>
    </location>
</feature>
<accession>A0A0L7QK36</accession>
<evidence type="ECO:0000313" key="3">
    <source>
        <dbReference type="EMBL" id="KOC58988.1"/>
    </source>
</evidence>
<reference evidence="3 4" key="1">
    <citation type="submission" date="2015-07" db="EMBL/GenBank/DDBJ databases">
        <title>The genome of Habropoda laboriosa.</title>
        <authorList>
            <person name="Pan H."/>
            <person name="Kapheim K."/>
        </authorList>
    </citation>
    <scope>NUCLEOTIDE SEQUENCE [LARGE SCALE GENOMIC DNA]</scope>
    <source>
        <strain evidence="3">0110345459</strain>
    </source>
</reference>
<dbReference type="InterPro" id="IPR055469">
    <property type="entry name" value="DUF7041"/>
</dbReference>
<sequence>MPERLRVGFHAHPFWPEEPGVRFNQLEAQFMLNGLTADDTKFYYVMAQLDPKYAREVQDIFNDPPETGKYEKLKTELIRRLSASQSQRIRQLLEQEEIGDRKPSQFLRRMRDLAGSSVSDDFLRTLWSGRLPEMTPAIVTAQTDLPLTKLAEIADQIHEGTARSQVASVAINDSTERLIKQLEGLQTQIAELQRLRPSSRKGGNFHQRSWSRSASAKRGKSPSRNAQCWYHRKFGAESTKCRAPCNFVAGN</sequence>
<evidence type="ECO:0000259" key="2">
    <source>
        <dbReference type="Pfam" id="PF23055"/>
    </source>
</evidence>
<feature type="domain" description="DUF7041" evidence="2">
    <location>
        <begin position="13"/>
        <end position="94"/>
    </location>
</feature>
<organism evidence="3 4">
    <name type="scientific">Habropoda laboriosa</name>
    <dbReference type="NCBI Taxonomy" id="597456"/>
    <lineage>
        <taxon>Eukaryota</taxon>
        <taxon>Metazoa</taxon>
        <taxon>Ecdysozoa</taxon>
        <taxon>Arthropoda</taxon>
        <taxon>Hexapoda</taxon>
        <taxon>Insecta</taxon>
        <taxon>Pterygota</taxon>
        <taxon>Neoptera</taxon>
        <taxon>Endopterygota</taxon>
        <taxon>Hymenoptera</taxon>
        <taxon>Apocrita</taxon>
        <taxon>Aculeata</taxon>
        <taxon>Apoidea</taxon>
        <taxon>Anthophila</taxon>
        <taxon>Apidae</taxon>
        <taxon>Habropoda</taxon>
    </lineage>
</organism>